<organism evidence="2 3">
    <name type="scientific">Blumeria graminis f. sp. tritici</name>
    <dbReference type="NCBI Taxonomy" id="62690"/>
    <lineage>
        <taxon>Eukaryota</taxon>
        <taxon>Fungi</taxon>
        <taxon>Dikarya</taxon>
        <taxon>Ascomycota</taxon>
        <taxon>Pezizomycotina</taxon>
        <taxon>Leotiomycetes</taxon>
        <taxon>Erysiphales</taxon>
        <taxon>Erysiphaceae</taxon>
        <taxon>Blumeria</taxon>
    </lineage>
</organism>
<evidence type="ECO:0000313" key="2">
    <source>
        <dbReference type="EMBL" id="VCU40577.1"/>
    </source>
</evidence>
<dbReference type="EMBL" id="LR026986">
    <property type="protein sequence ID" value="VCU40577.1"/>
    <property type="molecule type" value="Genomic_DNA"/>
</dbReference>
<dbReference type="AlphaFoldDB" id="A0A9X9LA10"/>
<feature type="chain" id="PRO_5040721830" evidence="1">
    <location>
        <begin position="26"/>
        <end position="90"/>
    </location>
</feature>
<keyword evidence="3" id="KW-1185">Reference proteome</keyword>
<name>A0A9X9LA10_BLUGR</name>
<proteinExistence type="predicted"/>
<evidence type="ECO:0000256" key="1">
    <source>
        <dbReference type="SAM" id="SignalP"/>
    </source>
</evidence>
<sequence length="90" mass="9789">MYPSKSREMCVILSTIGLLVVESSAVSKERGLIRMRGSCNLEARSSLIIPEHKQPLSTNACTILESLIKALIKNGVVFIIISWLTTALGS</sequence>
<dbReference type="Proteomes" id="UP000324639">
    <property type="component" value="Chromosome Bgt_-03"/>
</dbReference>
<accession>A0A9X9LA10</accession>
<gene>
    <name evidence="2" type="ORF">BGT96224V316_LOCUS2025</name>
</gene>
<evidence type="ECO:0000313" key="3">
    <source>
        <dbReference type="Proteomes" id="UP000324639"/>
    </source>
</evidence>
<protein>
    <submittedName>
        <fullName evidence="2">BgtTE-56018</fullName>
    </submittedName>
</protein>
<feature type="signal peptide" evidence="1">
    <location>
        <begin position="1"/>
        <end position="25"/>
    </location>
</feature>
<keyword evidence="1" id="KW-0732">Signal</keyword>
<reference evidence="2 3" key="1">
    <citation type="submission" date="2018-08" db="EMBL/GenBank/DDBJ databases">
        <authorList>
            <person name="Muller C M."/>
        </authorList>
    </citation>
    <scope>NUCLEOTIDE SEQUENCE [LARGE SCALE GENOMIC DNA]</scope>
</reference>